<dbReference type="RefSeq" id="WP_048138661.1">
    <property type="nucleotide sequence ID" value="NZ_CP009516.1"/>
</dbReference>
<reference evidence="2 3" key="1">
    <citation type="submission" date="2014-07" db="EMBL/GenBank/DDBJ databases">
        <title>Methanogenic archaea and the global carbon cycle.</title>
        <authorList>
            <person name="Henriksen J.R."/>
            <person name="Luke J."/>
            <person name="Reinhart S."/>
            <person name="Benedict M.N."/>
            <person name="Youngblut N.D."/>
            <person name="Metcalf M.E."/>
            <person name="Whitaker R.J."/>
            <person name="Metcalf W.W."/>
        </authorList>
    </citation>
    <scope>NUCLEOTIDE SEQUENCE [LARGE SCALE GENOMIC DNA]</scope>
    <source>
        <strain evidence="2 3">HB-1</strain>
    </source>
</reference>
<gene>
    <name evidence="2" type="ORF">MSHOH_1451</name>
</gene>
<evidence type="ECO:0000313" key="3">
    <source>
        <dbReference type="Proteomes" id="UP000033101"/>
    </source>
</evidence>
<dbReference type="AlphaFoldDB" id="A0A0E3S8W1"/>
<protein>
    <submittedName>
        <fullName evidence="2">Uncharacterized protein</fullName>
    </submittedName>
</protein>
<dbReference type="STRING" id="1434110.MSHOH_1451"/>
<dbReference type="KEGG" id="mhor:MSHOH_1451"/>
<organism evidence="2 3">
    <name type="scientific">Methanosarcina horonobensis HB-1 = JCM 15518</name>
    <dbReference type="NCBI Taxonomy" id="1434110"/>
    <lineage>
        <taxon>Archaea</taxon>
        <taxon>Methanobacteriati</taxon>
        <taxon>Methanobacteriota</taxon>
        <taxon>Stenosarchaea group</taxon>
        <taxon>Methanomicrobia</taxon>
        <taxon>Methanosarcinales</taxon>
        <taxon>Methanosarcinaceae</taxon>
        <taxon>Methanosarcina</taxon>
    </lineage>
</organism>
<dbReference type="Proteomes" id="UP000033101">
    <property type="component" value="Chromosome"/>
</dbReference>
<accession>A0A0E3S8W1</accession>
<keyword evidence="3" id="KW-1185">Reference proteome</keyword>
<name>A0A0E3S8W1_9EURY</name>
<dbReference type="PATRIC" id="fig|1434110.4.peg.1806"/>
<proteinExistence type="predicted"/>
<sequence>MNVSEIPLREKPSHGSVKRVSRITEDWMMMKLGLPGFQKFIAEKKKRTATKKEDEQEEKMDSILKLMFENDQDLMSEFLRMQDGLGEYQTIMLATSWNLQKMLAYEEEASEDEFQALLKRCISTLGGTAADFFGTSGTGSPSRRETPEETNETSCPSKNS</sequence>
<evidence type="ECO:0000256" key="1">
    <source>
        <dbReference type="SAM" id="MobiDB-lite"/>
    </source>
</evidence>
<dbReference type="EMBL" id="CP009516">
    <property type="protein sequence ID" value="AKB77934.1"/>
    <property type="molecule type" value="Genomic_DNA"/>
</dbReference>
<dbReference type="GeneID" id="24830648"/>
<feature type="region of interest" description="Disordered" evidence="1">
    <location>
        <begin position="129"/>
        <end position="160"/>
    </location>
</feature>
<evidence type="ECO:0000313" key="2">
    <source>
        <dbReference type="EMBL" id="AKB77934.1"/>
    </source>
</evidence>
<dbReference type="HOGENOM" id="CLU_1811468_0_0_2"/>